<accession>A0A1D9PZY9</accession>
<dbReference type="AlphaFoldDB" id="A0A1D9PZY9"/>
<dbReference type="RefSeq" id="XP_001585689.1">
    <property type="nucleotide sequence ID" value="XM_001585639.1"/>
</dbReference>
<gene>
    <name evidence="2" type="ORF">sscle_03g030580</name>
</gene>
<feature type="compositionally biased region" description="Polar residues" evidence="1">
    <location>
        <begin position="14"/>
        <end position="24"/>
    </location>
</feature>
<evidence type="ECO:0000313" key="2">
    <source>
        <dbReference type="EMBL" id="APA08288.1"/>
    </source>
</evidence>
<dbReference type="VEuPathDB" id="FungiDB:sscle_03g030580"/>
<dbReference type="OrthoDB" id="1280899at2759"/>
<organism evidence="2 3">
    <name type="scientific">Sclerotinia sclerotiorum (strain ATCC 18683 / 1980 / Ss-1)</name>
    <name type="common">White mold</name>
    <name type="synonym">Whetzelinia sclerotiorum</name>
    <dbReference type="NCBI Taxonomy" id="665079"/>
    <lineage>
        <taxon>Eukaryota</taxon>
        <taxon>Fungi</taxon>
        <taxon>Dikarya</taxon>
        <taxon>Ascomycota</taxon>
        <taxon>Pezizomycotina</taxon>
        <taxon>Leotiomycetes</taxon>
        <taxon>Helotiales</taxon>
        <taxon>Sclerotiniaceae</taxon>
        <taxon>Sclerotinia</taxon>
    </lineage>
</organism>
<reference evidence="3" key="1">
    <citation type="journal article" date="2017" name="Genome Biol. Evol.">
        <title>The complete genome sequence of the phytopathogenic fungus Sclerotinia sclerotiorum reveals insights into the genome architecture of broad host range pathogens.</title>
        <authorList>
            <person name="Derbyshire M."/>
            <person name="Denton-Giles M."/>
            <person name="Hegedus D."/>
            <person name="Seifbarghy S."/>
            <person name="Rollins J."/>
            <person name="van Kan J."/>
            <person name="Seidl M.F."/>
            <person name="Faino L."/>
            <person name="Mbengue M."/>
            <person name="Navaud O."/>
            <person name="Raffaele S."/>
            <person name="Hammond-Kosack K."/>
            <person name="Heard S."/>
            <person name="Oliver R."/>
        </authorList>
    </citation>
    <scope>NUCLEOTIDE SEQUENCE [LARGE SCALE GENOMIC DNA]</scope>
    <source>
        <strain evidence="3">ATCC 18683 / 1980 / Ss-1</strain>
    </source>
</reference>
<feature type="region of interest" description="Disordered" evidence="1">
    <location>
        <begin position="1"/>
        <end position="29"/>
    </location>
</feature>
<dbReference type="Proteomes" id="UP000177798">
    <property type="component" value="Chromosome 3"/>
</dbReference>
<evidence type="ECO:0000313" key="3">
    <source>
        <dbReference type="Proteomes" id="UP000177798"/>
    </source>
</evidence>
<feature type="region of interest" description="Disordered" evidence="1">
    <location>
        <begin position="52"/>
        <end position="95"/>
    </location>
</feature>
<evidence type="ECO:0000256" key="1">
    <source>
        <dbReference type="SAM" id="MobiDB-lite"/>
    </source>
</evidence>
<proteinExistence type="predicted"/>
<feature type="compositionally biased region" description="Low complexity" evidence="1">
    <location>
        <begin position="69"/>
        <end position="80"/>
    </location>
</feature>
<sequence>MSRRRSARLNALAFTTTEQSSKIAPTSPEAKTAKIILNKVCTPQYQYPAIIDPDTNKSSFSESSDDLGSDLSPLSGSESPKNTTSDQKAPAAPERRERYQVLILPPCDIEALSEEDSPSTTYTTASQQLIMWAAHLWYQKHGNVILPSVRIKHDYKREECKNGCVGVFHCWGCKKGWIAAHAWVDVYCDGACETCPEVSGLNAPTTVPRFISGGSPTDRGHCYECEKKEKVDIL</sequence>
<protein>
    <submittedName>
        <fullName evidence="2">Uncharacterized protein</fullName>
    </submittedName>
</protein>
<dbReference type="KEGG" id="ssl:SS1G_13205"/>
<name>A0A1D9PZY9_SCLS1</name>
<dbReference type="EMBL" id="CP017816">
    <property type="protein sequence ID" value="APA08288.1"/>
    <property type="molecule type" value="Genomic_DNA"/>
</dbReference>